<dbReference type="GO" id="GO:0048046">
    <property type="term" value="C:apoplast"/>
    <property type="evidence" value="ECO:0007669"/>
    <property type="project" value="UniProtKB-SubCell"/>
</dbReference>
<evidence type="ECO:0000256" key="3">
    <source>
        <dbReference type="ARBA" id="ARBA00022523"/>
    </source>
</evidence>
<dbReference type="Gene3D" id="2.60.120.10">
    <property type="entry name" value="Jelly Rolls"/>
    <property type="match status" value="1"/>
</dbReference>
<evidence type="ECO:0000256" key="1">
    <source>
        <dbReference type="ARBA" id="ARBA00004271"/>
    </source>
</evidence>
<evidence type="ECO:0000256" key="8">
    <source>
        <dbReference type="PIRSR" id="PIRSR601929-2"/>
    </source>
</evidence>
<dbReference type="PANTHER" id="PTHR31238">
    <property type="entry name" value="GERMIN-LIKE PROTEIN SUBFAMILY 3 MEMBER 3"/>
    <property type="match status" value="1"/>
</dbReference>
<comment type="caution">
    <text evidence="11">The sequence shown here is derived from an EMBL/GenBank/DDBJ whole genome shotgun (WGS) entry which is preliminary data.</text>
</comment>
<evidence type="ECO:0000256" key="7">
    <source>
        <dbReference type="PIRSR" id="PIRSR601929-1"/>
    </source>
</evidence>
<keyword evidence="12" id="KW-1185">Reference proteome</keyword>
<comment type="subcellular location">
    <subcellularLocation>
        <location evidence="1 9">Secreted</location>
        <location evidence="1 9">Extracellular space</location>
        <location evidence="1 9">Apoplast</location>
    </subcellularLocation>
</comment>
<evidence type="ECO:0000256" key="9">
    <source>
        <dbReference type="RuleBase" id="RU366015"/>
    </source>
</evidence>
<feature type="binding site" evidence="8">
    <location>
        <position position="160"/>
    </location>
    <ligand>
        <name>Mn(2+)</name>
        <dbReference type="ChEBI" id="CHEBI:29035"/>
    </ligand>
</feature>
<evidence type="ECO:0000256" key="2">
    <source>
        <dbReference type="ARBA" id="ARBA00007456"/>
    </source>
</evidence>
<dbReference type="AlphaFoldDB" id="A0A176W6L1"/>
<dbReference type="InterPro" id="IPR014710">
    <property type="entry name" value="RmlC-like_jellyroll"/>
</dbReference>
<gene>
    <name evidence="11" type="ORF">AXG93_2091s1040</name>
</gene>
<dbReference type="Pfam" id="PF00190">
    <property type="entry name" value="Cupin_1"/>
    <property type="match status" value="1"/>
</dbReference>
<evidence type="ECO:0000256" key="4">
    <source>
        <dbReference type="ARBA" id="ARBA00022525"/>
    </source>
</evidence>
<dbReference type="InterPro" id="IPR006045">
    <property type="entry name" value="Cupin_1"/>
</dbReference>
<feature type="domain" description="Cupin type-1" evidence="10">
    <location>
        <begin position="103"/>
        <end position="253"/>
    </location>
</feature>
<dbReference type="EMBL" id="LVLJ01001679">
    <property type="protein sequence ID" value="OAE28697.1"/>
    <property type="molecule type" value="Genomic_DNA"/>
</dbReference>
<evidence type="ECO:0000256" key="5">
    <source>
        <dbReference type="ARBA" id="ARBA00022723"/>
    </source>
</evidence>
<dbReference type="InterPro" id="IPR011051">
    <property type="entry name" value="RmlC_Cupin_sf"/>
</dbReference>
<dbReference type="SUPFAM" id="SSF51182">
    <property type="entry name" value="RmlC-like cupins"/>
    <property type="match status" value="1"/>
</dbReference>
<evidence type="ECO:0000313" key="11">
    <source>
        <dbReference type="EMBL" id="OAE28697.1"/>
    </source>
</evidence>
<feature type="binding site" evidence="8">
    <location>
        <position position="199"/>
    </location>
    <ligand>
        <name>Mn(2+)</name>
        <dbReference type="ChEBI" id="CHEBI:29035"/>
    </ligand>
</feature>
<evidence type="ECO:0000256" key="6">
    <source>
        <dbReference type="ARBA" id="ARBA00023211"/>
    </source>
</evidence>
<accession>A0A176W6L1</accession>
<dbReference type="InterPro" id="IPR001929">
    <property type="entry name" value="Germin"/>
</dbReference>
<feature type="binding site" evidence="8">
    <location>
        <position position="153"/>
    </location>
    <ligand>
        <name>Mn(2+)</name>
        <dbReference type="ChEBI" id="CHEBI:29035"/>
    </ligand>
</feature>
<feature type="binding site" evidence="7">
    <location>
        <position position="150"/>
    </location>
    <ligand>
        <name>oxalate</name>
        <dbReference type="ChEBI" id="CHEBI:30623"/>
    </ligand>
</feature>
<dbReference type="Proteomes" id="UP000077202">
    <property type="component" value="Unassembled WGS sequence"/>
</dbReference>
<feature type="binding site" evidence="7">
    <location>
        <position position="160"/>
    </location>
    <ligand>
        <name>oxalate</name>
        <dbReference type="ChEBI" id="CHEBI:30623"/>
    </ligand>
</feature>
<dbReference type="GO" id="GO:0030145">
    <property type="term" value="F:manganese ion binding"/>
    <property type="evidence" value="ECO:0007669"/>
    <property type="project" value="UniProtKB-UniRule"/>
</dbReference>
<proteinExistence type="inferred from homology"/>
<name>A0A176W6L1_MARPO</name>
<sequence length="260" mass="27327">MPTRYAVETKSTGAPAGPSIVNKFTEGHTESLDRPILTASDFFTTLTHSCKMGRFAASIAVVFLIYLVSGGAEVRASDPELTSDFAVPAGSDAASVNASFFTSTMFRNATADPSLAPFGTPRRADLTNFPALDGLGISATIFVFLPGTVNPPHVHPRASEVVFVVDGNLDIGFVDTTNTLRTQSLKQGDLFVIPRGLVHFQINRGAVTATAFNTFSSSNAGISSLPTALFGSSEPISDDILEKSFGVSASTIKTLKDAQA</sequence>
<organism evidence="11 12">
    <name type="scientific">Marchantia polymorpha subsp. ruderalis</name>
    <dbReference type="NCBI Taxonomy" id="1480154"/>
    <lineage>
        <taxon>Eukaryota</taxon>
        <taxon>Viridiplantae</taxon>
        <taxon>Streptophyta</taxon>
        <taxon>Embryophyta</taxon>
        <taxon>Marchantiophyta</taxon>
        <taxon>Marchantiopsida</taxon>
        <taxon>Marchantiidae</taxon>
        <taxon>Marchantiales</taxon>
        <taxon>Marchantiaceae</taxon>
        <taxon>Marchantia</taxon>
    </lineage>
</organism>
<keyword evidence="5 7" id="KW-0479">Metal-binding</keyword>
<dbReference type="SMR" id="A0A176W6L1"/>
<evidence type="ECO:0000259" key="10">
    <source>
        <dbReference type="SMART" id="SM00835"/>
    </source>
</evidence>
<evidence type="ECO:0000313" key="12">
    <source>
        <dbReference type="Proteomes" id="UP000077202"/>
    </source>
</evidence>
<comment type="similarity">
    <text evidence="2 9">Belongs to the germin family.</text>
</comment>
<feature type="binding site" evidence="8">
    <location>
        <position position="155"/>
    </location>
    <ligand>
        <name>Mn(2+)</name>
        <dbReference type="ChEBI" id="CHEBI:29035"/>
    </ligand>
</feature>
<protein>
    <recommendedName>
        <fullName evidence="9">Germin-like protein</fullName>
    </recommendedName>
</protein>
<keyword evidence="6 7" id="KW-0464">Manganese</keyword>
<dbReference type="PRINTS" id="PR00325">
    <property type="entry name" value="GERMIN"/>
</dbReference>
<keyword evidence="4 9" id="KW-0964">Secreted</keyword>
<feature type="binding site" evidence="7">
    <location>
        <position position="155"/>
    </location>
    <ligand>
        <name>oxalate</name>
        <dbReference type="ChEBI" id="CHEBI:30623"/>
    </ligand>
</feature>
<dbReference type="SMART" id="SM00835">
    <property type="entry name" value="Cupin_1"/>
    <property type="match status" value="1"/>
</dbReference>
<keyword evidence="3 9" id="KW-0052">Apoplast</keyword>
<reference evidence="11" key="1">
    <citation type="submission" date="2016-03" db="EMBL/GenBank/DDBJ databases">
        <title>Mechanisms controlling the formation of the plant cell surface in tip-growing cells are functionally conserved among land plants.</title>
        <authorList>
            <person name="Honkanen S."/>
            <person name="Jones V.A."/>
            <person name="Morieri G."/>
            <person name="Champion C."/>
            <person name="Hetherington A.J."/>
            <person name="Kelly S."/>
            <person name="Saint-Marcoux D."/>
            <person name="Proust H."/>
            <person name="Prescott H."/>
            <person name="Dolan L."/>
        </authorList>
    </citation>
    <scope>NUCLEOTIDE SEQUENCE [LARGE SCALE GENOMIC DNA]</scope>
    <source>
        <tissue evidence="11">Whole gametophyte</tissue>
    </source>
</reference>
<dbReference type="CDD" id="cd02241">
    <property type="entry name" value="cupin_OxOx"/>
    <property type="match status" value="1"/>
</dbReference>